<comment type="caution">
    <text evidence="3">The sequence shown here is derived from an EMBL/GenBank/DDBJ whole genome shotgun (WGS) entry which is preliminary data.</text>
</comment>
<dbReference type="AlphaFoldDB" id="A0A4Q9FT04"/>
<dbReference type="Proteomes" id="UP000292372">
    <property type="component" value="Unassembled WGS sequence"/>
</dbReference>
<keyword evidence="4" id="KW-1185">Reference proteome</keyword>
<proteinExistence type="predicted"/>
<evidence type="ECO:0000256" key="1">
    <source>
        <dbReference type="ARBA" id="ARBA00022679"/>
    </source>
</evidence>
<accession>A0A4Q9FT04</accession>
<dbReference type="OrthoDB" id="7560678at2"/>
<dbReference type="EMBL" id="SIRS01000001">
    <property type="protein sequence ID" value="TBN18509.1"/>
    <property type="molecule type" value="Genomic_DNA"/>
</dbReference>
<dbReference type="Pfam" id="PF00534">
    <property type="entry name" value="Glycos_transf_1"/>
    <property type="match status" value="1"/>
</dbReference>
<gene>
    <name evidence="3" type="ORF">EYD46_00125</name>
</gene>
<reference evidence="3 4" key="1">
    <citation type="journal article" date="2015" name="Int. J. Syst. Evol. Microbiol.">
        <title>Hyunsoonleella pacifica sp. nov., isolated from seawater of South Pacific Gyre.</title>
        <authorList>
            <person name="Gao X."/>
            <person name="Zhang Z."/>
            <person name="Dai X."/>
            <person name="Zhang X.H."/>
        </authorList>
    </citation>
    <scope>NUCLEOTIDE SEQUENCE [LARGE SCALE GENOMIC DNA]</scope>
    <source>
        <strain evidence="3 4">SW033</strain>
    </source>
</reference>
<organism evidence="3 4">
    <name type="scientific">Hyunsoonleella pacifica</name>
    <dbReference type="NCBI Taxonomy" id="1080224"/>
    <lineage>
        <taxon>Bacteria</taxon>
        <taxon>Pseudomonadati</taxon>
        <taxon>Bacteroidota</taxon>
        <taxon>Flavobacteriia</taxon>
        <taxon>Flavobacteriales</taxon>
        <taxon>Flavobacteriaceae</taxon>
    </lineage>
</organism>
<dbReference type="SUPFAM" id="SSF53756">
    <property type="entry name" value="UDP-Glycosyltransferase/glycogen phosphorylase"/>
    <property type="match status" value="1"/>
</dbReference>
<dbReference type="InterPro" id="IPR001296">
    <property type="entry name" value="Glyco_trans_1"/>
</dbReference>
<dbReference type="PANTHER" id="PTHR46401">
    <property type="entry name" value="GLYCOSYLTRANSFERASE WBBK-RELATED"/>
    <property type="match status" value="1"/>
</dbReference>
<evidence type="ECO:0000259" key="2">
    <source>
        <dbReference type="Pfam" id="PF00534"/>
    </source>
</evidence>
<protein>
    <submittedName>
        <fullName evidence="3">Glycosyltransferase</fullName>
    </submittedName>
</protein>
<feature type="domain" description="Glycosyl transferase family 1" evidence="2">
    <location>
        <begin position="152"/>
        <end position="308"/>
    </location>
</feature>
<name>A0A4Q9FT04_9FLAO</name>
<dbReference type="RefSeq" id="WP_130935027.1">
    <property type="nucleotide sequence ID" value="NZ_BMEE01000001.1"/>
</dbReference>
<dbReference type="GO" id="GO:0009103">
    <property type="term" value="P:lipopolysaccharide biosynthetic process"/>
    <property type="evidence" value="ECO:0007669"/>
    <property type="project" value="TreeGrafter"/>
</dbReference>
<dbReference type="GO" id="GO:0016757">
    <property type="term" value="F:glycosyltransferase activity"/>
    <property type="evidence" value="ECO:0007669"/>
    <property type="project" value="InterPro"/>
</dbReference>
<dbReference type="PANTHER" id="PTHR46401:SF2">
    <property type="entry name" value="GLYCOSYLTRANSFERASE WBBK-RELATED"/>
    <property type="match status" value="1"/>
</dbReference>
<dbReference type="Gene3D" id="3.40.50.2000">
    <property type="entry name" value="Glycogen Phosphorylase B"/>
    <property type="match status" value="2"/>
</dbReference>
<evidence type="ECO:0000313" key="4">
    <source>
        <dbReference type="Proteomes" id="UP000292372"/>
    </source>
</evidence>
<evidence type="ECO:0000313" key="3">
    <source>
        <dbReference type="EMBL" id="TBN18509.1"/>
    </source>
</evidence>
<keyword evidence="1 3" id="KW-0808">Transferase</keyword>
<sequence length="337" mass="39164">MNCKVFIYAYIDNEISPQFKDLANWYKLDKIFRVQNPLASGSSFKYLKIRTKLLLFALKLRKHNPDIIIPYLNGPSIIAAYCRRISGAKVAFWNNRGIECFRKNKLEKNAVSKTKFFLVNSKEAIGDMKNNFKISSSNIYFLPNFLAISQNEIKIKQNSKKEIVVGMLAHFREEKLHELLLQSFVELLKKYPNIKLHLVGNTSNKGRIKKLKTFVENNQLTAKVAFIHNSTPERELPKFDIGVLVSEKEGMSNSVMEYMYYGLPIICTNHSSNTLLLGNKSEFLIENNKQELNKKLEILINSNKKREFEGMYNKKRIEDEFGVEKYVLKLEHIFNNS</sequence>